<dbReference type="InterPro" id="IPR036051">
    <property type="entry name" value="KRAB_dom_sf"/>
</dbReference>
<dbReference type="PROSITE" id="PS50805">
    <property type="entry name" value="KRAB"/>
    <property type="match status" value="1"/>
</dbReference>
<dbReference type="Pfam" id="PF01352">
    <property type="entry name" value="KRAB"/>
    <property type="match status" value="1"/>
</dbReference>
<accession>A0A2J8Q6Z9</accession>
<dbReference type="InterPro" id="IPR001909">
    <property type="entry name" value="KRAB"/>
</dbReference>
<proteinExistence type="predicted"/>
<evidence type="ECO:0000313" key="2">
    <source>
        <dbReference type="EMBL" id="PNI92040.1"/>
    </source>
</evidence>
<dbReference type="InterPro" id="IPR050169">
    <property type="entry name" value="Krueppel_C2H2_ZnF"/>
</dbReference>
<protein>
    <submittedName>
        <fullName evidence="2">ZNF615 isoform 9</fullName>
    </submittedName>
</protein>
<feature type="domain" description="KRAB" evidence="1">
    <location>
        <begin position="4"/>
        <end position="75"/>
    </location>
</feature>
<comment type="caution">
    <text evidence="2">The sequence shown here is derived from an EMBL/GenBank/DDBJ whole genome shotgun (WGS) entry which is preliminary data.</text>
</comment>
<organism evidence="2 3">
    <name type="scientific">Pan troglodytes</name>
    <name type="common">Chimpanzee</name>
    <dbReference type="NCBI Taxonomy" id="9598"/>
    <lineage>
        <taxon>Eukaryota</taxon>
        <taxon>Metazoa</taxon>
        <taxon>Chordata</taxon>
        <taxon>Craniata</taxon>
        <taxon>Vertebrata</taxon>
        <taxon>Euteleostomi</taxon>
        <taxon>Mammalia</taxon>
        <taxon>Eutheria</taxon>
        <taxon>Euarchontoglires</taxon>
        <taxon>Primates</taxon>
        <taxon>Haplorrhini</taxon>
        <taxon>Catarrhini</taxon>
        <taxon>Hominidae</taxon>
        <taxon>Pan</taxon>
    </lineage>
</organism>
<evidence type="ECO:0000259" key="1">
    <source>
        <dbReference type="PROSITE" id="PS50805"/>
    </source>
</evidence>
<dbReference type="Gene3D" id="6.10.140.140">
    <property type="match status" value="1"/>
</dbReference>
<dbReference type="SMART" id="SM00349">
    <property type="entry name" value="KRAB"/>
    <property type="match status" value="1"/>
</dbReference>
<dbReference type="CDD" id="cd07765">
    <property type="entry name" value="KRAB_A-box"/>
    <property type="match status" value="1"/>
</dbReference>
<reference evidence="2 3" key="1">
    <citation type="submission" date="2017-12" db="EMBL/GenBank/DDBJ databases">
        <title>High-resolution comparative analysis of great ape genomes.</title>
        <authorList>
            <person name="Pollen A."/>
            <person name="Hastie A."/>
            <person name="Hormozdiari F."/>
            <person name="Dougherty M."/>
            <person name="Liu R."/>
            <person name="Chaisson M."/>
            <person name="Hoppe E."/>
            <person name="Hill C."/>
            <person name="Pang A."/>
            <person name="Hillier L."/>
            <person name="Baker C."/>
            <person name="Armstrong J."/>
            <person name="Shendure J."/>
            <person name="Paten B."/>
            <person name="Wilson R."/>
            <person name="Chao H."/>
            <person name="Schneider V."/>
            <person name="Ventura M."/>
            <person name="Kronenberg Z."/>
            <person name="Murali S."/>
            <person name="Gordon D."/>
            <person name="Cantsilieris S."/>
            <person name="Munson K."/>
            <person name="Nelson B."/>
            <person name="Raja A."/>
            <person name="Underwood J."/>
            <person name="Diekhans M."/>
            <person name="Fiddes I."/>
            <person name="Haussler D."/>
            <person name="Eichler E."/>
        </authorList>
    </citation>
    <scope>NUCLEOTIDE SEQUENCE [LARGE SCALE GENOMIC DNA]</scope>
    <source>
        <strain evidence="2">Yerkes chimp pedigree #C0471</strain>
    </source>
</reference>
<feature type="non-terminal residue" evidence="2">
    <location>
        <position position="160"/>
    </location>
</feature>
<evidence type="ECO:0000313" key="3">
    <source>
        <dbReference type="Proteomes" id="UP000236370"/>
    </source>
</evidence>
<dbReference type="PANTHER" id="PTHR23232:SF161">
    <property type="entry name" value="KRAB DOMAIN-CONTAINING PROTEIN"/>
    <property type="match status" value="1"/>
</dbReference>
<dbReference type="PANTHER" id="PTHR23232">
    <property type="entry name" value="KRAB DOMAIN C2H2 ZINC FINGER"/>
    <property type="match status" value="1"/>
</dbReference>
<dbReference type="EMBL" id="NBAG03000069">
    <property type="protein sequence ID" value="PNI92040.1"/>
    <property type="molecule type" value="Genomic_DNA"/>
</dbReference>
<dbReference type="SUPFAM" id="SSF109640">
    <property type="entry name" value="KRAB domain (Kruppel-associated box)"/>
    <property type="match status" value="1"/>
</dbReference>
<gene>
    <name evidence="2" type="ORF">CK820_G0041769</name>
</gene>
<name>A0A2J8Q6Z9_PANTR</name>
<dbReference type="AlphaFoldDB" id="A0A2J8Q6Z9"/>
<dbReference type="Proteomes" id="UP000236370">
    <property type="component" value="Unassembled WGS sequence"/>
</dbReference>
<dbReference type="GO" id="GO:0006355">
    <property type="term" value="P:regulation of DNA-templated transcription"/>
    <property type="evidence" value="ECO:0007669"/>
    <property type="project" value="InterPro"/>
</dbReference>
<sequence length="160" mass="18265">MESLTLEDVAVDFTWEEWQLLSPAQKDLYRDVMLENYSNLVSVGYQASKPDAFSKLERGEETCTTEDEIYSRICSDSGGASGGAYAEIRKIDDPLQHHLQNRSIQKSVKQCHEQNMFGNIVNQNKGHFLLKKDCDTFDLHEEPLKSNLSFENQKRSSGLK</sequence>